<dbReference type="RefSeq" id="XP_058974202.1">
    <property type="nucleotide sequence ID" value="XM_059118219.1"/>
</dbReference>
<evidence type="ECO:0000313" key="3">
    <source>
        <dbReference type="Proteomes" id="UP001652621"/>
    </source>
</evidence>
<feature type="coiled-coil region" evidence="1">
    <location>
        <begin position="83"/>
        <end position="113"/>
    </location>
</feature>
<dbReference type="VEuPathDB" id="VectorBase:MDOMA2_001698"/>
<organism evidence="2">
    <name type="scientific">Musca domestica</name>
    <name type="common">House fly</name>
    <dbReference type="NCBI Taxonomy" id="7370"/>
    <lineage>
        <taxon>Eukaryota</taxon>
        <taxon>Metazoa</taxon>
        <taxon>Ecdysozoa</taxon>
        <taxon>Arthropoda</taxon>
        <taxon>Hexapoda</taxon>
        <taxon>Insecta</taxon>
        <taxon>Pterygota</taxon>
        <taxon>Neoptera</taxon>
        <taxon>Endopterygota</taxon>
        <taxon>Diptera</taxon>
        <taxon>Brachycera</taxon>
        <taxon>Muscomorpha</taxon>
        <taxon>Muscoidea</taxon>
        <taxon>Muscidae</taxon>
        <taxon>Musca</taxon>
    </lineage>
</organism>
<keyword evidence="3" id="KW-1185">Reference proteome</keyword>
<sequence length="292" mass="32985">MEAFNAGNILAHENDYSSSCASDVDELSPYGLEKYVVVSPFAVSSDERTKIATRKRNGEERMPTRRPDPKVYNRNALLARENRRKKKLYLESLEREVQEARLANRNLVKALKRQISLTKKLEQRTKYYQNIIANKAEISSLLSILESQKSTRQSICHDQTSNCSYGEQSTDLEPDNNDMNDCRSSLDDLLWNINCEASSEATLSSSETSNVFDEHSYGITSSSSEAQSSPDFSATYNDFNWNEDIGFLATTTGSCMHLNRGKDCTDEFCIICNCNMPSQSPPLQLFNDELLS</sequence>
<proteinExistence type="predicted"/>
<evidence type="ECO:0000313" key="2">
    <source>
        <dbReference type="EnsemblMetazoa" id="MDOA007410-PA"/>
    </source>
</evidence>
<dbReference type="VEuPathDB" id="VectorBase:MDOA007410"/>
<keyword evidence="1" id="KW-0175">Coiled coil</keyword>
<dbReference type="Proteomes" id="UP001652621">
    <property type="component" value="Unplaced"/>
</dbReference>
<gene>
    <name evidence="2" type="primary">101899891</name>
    <name evidence="4" type="synonym">LOC101899891</name>
</gene>
<dbReference type="OrthoDB" id="6606299at2759"/>
<dbReference type="STRING" id="7370.A0A1I8MQH6"/>
<accession>A0A1I8MQH6</accession>
<reference evidence="4" key="2">
    <citation type="submission" date="2025-05" db="UniProtKB">
        <authorList>
            <consortium name="RefSeq"/>
        </authorList>
    </citation>
    <scope>IDENTIFICATION</scope>
    <source>
        <strain evidence="4">Aabys</strain>
        <tissue evidence="4">Whole body</tissue>
    </source>
</reference>
<dbReference type="EnsemblMetazoa" id="MDOA007410-RA">
    <property type="protein sequence ID" value="MDOA007410-PA"/>
    <property type="gene ID" value="MDOA007410"/>
</dbReference>
<reference evidence="2" key="1">
    <citation type="submission" date="2020-05" db="UniProtKB">
        <authorList>
            <consortium name="EnsemblMetazoa"/>
        </authorList>
    </citation>
    <scope>IDENTIFICATION</scope>
    <source>
        <strain evidence="2">Aabys</strain>
    </source>
</reference>
<dbReference type="eggNOG" id="ENOG502SDXC">
    <property type="taxonomic scope" value="Eukaryota"/>
</dbReference>
<dbReference type="AlphaFoldDB" id="A0A1I8MQH6"/>
<protein>
    <submittedName>
        <fullName evidence="4">Uncharacterized protein LOC101899891 isoform X1</fullName>
    </submittedName>
</protein>
<name>A0A1I8MQH6_MUSDO</name>
<evidence type="ECO:0000313" key="4">
    <source>
        <dbReference type="RefSeq" id="XP_058974202.1"/>
    </source>
</evidence>
<evidence type="ECO:0000256" key="1">
    <source>
        <dbReference type="SAM" id="Coils"/>
    </source>
</evidence>